<keyword evidence="3" id="KW-1185">Reference proteome</keyword>
<reference evidence="2 3" key="1">
    <citation type="submission" date="2019-06" db="EMBL/GenBank/DDBJ databases">
        <authorList>
            <person name="Li F."/>
        </authorList>
    </citation>
    <scope>NUCLEOTIDE SEQUENCE [LARGE SCALE GENOMIC DNA]</scope>
    <source>
        <strain evidence="2 3">10F1D-1</strain>
    </source>
</reference>
<evidence type="ECO:0000256" key="1">
    <source>
        <dbReference type="SAM" id="MobiDB-lite"/>
    </source>
</evidence>
<proteinExistence type="predicted"/>
<dbReference type="OrthoDB" id="5123850at2"/>
<evidence type="ECO:0000313" key="2">
    <source>
        <dbReference type="EMBL" id="TPW74025.1"/>
    </source>
</evidence>
<dbReference type="Proteomes" id="UP000316252">
    <property type="component" value="Unassembled WGS sequence"/>
</dbReference>
<feature type="compositionally biased region" description="Acidic residues" evidence="1">
    <location>
        <begin position="52"/>
        <end position="62"/>
    </location>
</feature>
<organism evidence="2 3">
    <name type="scientific">Schumannella soli</name>
    <dbReference type="NCBI Taxonomy" id="2590779"/>
    <lineage>
        <taxon>Bacteria</taxon>
        <taxon>Bacillati</taxon>
        <taxon>Actinomycetota</taxon>
        <taxon>Actinomycetes</taxon>
        <taxon>Micrococcales</taxon>
        <taxon>Microbacteriaceae</taxon>
        <taxon>Schumannella</taxon>
    </lineage>
</organism>
<dbReference type="AlphaFoldDB" id="A0A506XW49"/>
<feature type="compositionally biased region" description="Polar residues" evidence="1">
    <location>
        <begin position="1"/>
        <end position="23"/>
    </location>
</feature>
<name>A0A506XW49_9MICO</name>
<protein>
    <submittedName>
        <fullName evidence="2">Uncharacterized protein</fullName>
    </submittedName>
</protein>
<gene>
    <name evidence="2" type="ORF">FJ657_15345</name>
</gene>
<accession>A0A506XW49</accession>
<dbReference type="RefSeq" id="WP_141164604.1">
    <property type="nucleotide sequence ID" value="NZ_VHQG01000005.1"/>
</dbReference>
<sequence>MAHNASGNQSGDSAQTWDSVDSGQSDDIENALTGQGTSDREMVAESQRTEADEREDDTPEIS</sequence>
<evidence type="ECO:0000313" key="3">
    <source>
        <dbReference type="Proteomes" id="UP000316252"/>
    </source>
</evidence>
<feature type="region of interest" description="Disordered" evidence="1">
    <location>
        <begin position="1"/>
        <end position="62"/>
    </location>
</feature>
<dbReference type="EMBL" id="VHQG01000005">
    <property type="protein sequence ID" value="TPW74025.1"/>
    <property type="molecule type" value="Genomic_DNA"/>
</dbReference>
<feature type="compositionally biased region" description="Basic and acidic residues" evidence="1">
    <location>
        <begin position="38"/>
        <end position="51"/>
    </location>
</feature>
<comment type="caution">
    <text evidence="2">The sequence shown here is derived from an EMBL/GenBank/DDBJ whole genome shotgun (WGS) entry which is preliminary data.</text>
</comment>